<comment type="caution">
    <text evidence="2">The sequence shown here is derived from an EMBL/GenBank/DDBJ whole genome shotgun (WGS) entry which is preliminary data.</text>
</comment>
<organism evidence="2 3">
    <name type="scientific">Stenomitos frigidus ULC18</name>
    <dbReference type="NCBI Taxonomy" id="2107698"/>
    <lineage>
        <taxon>Bacteria</taxon>
        <taxon>Bacillati</taxon>
        <taxon>Cyanobacteriota</taxon>
        <taxon>Cyanophyceae</taxon>
        <taxon>Leptolyngbyales</taxon>
        <taxon>Leptolyngbyaceae</taxon>
        <taxon>Stenomitos</taxon>
    </lineage>
</organism>
<evidence type="ECO:0000256" key="1">
    <source>
        <dbReference type="SAM" id="Coils"/>
    </source>
</evidence>
<dbReference type="Proteomes" id="UP000239576">
    <property type="component" value="Unassembled WGS sequence"/>
</dbReference>
<reference evidence="2 3" key="2">
    <citation type="submission" date="2018-03" db="EMBL/GenBank/DDBJ databases">
        <title>The ancient ancestry and fast evolution of plastids.</title>
        <authorList>
            <person name="Moore K.R."/>
            <person name="Magnabosco C."/>
            <person name="Momper L."/>
            <person name="Gold D.A."/>
            <person name="Bosak T."/>
            <person name="Fournier G.P."/>
        </authorList>
    </citation>
    <scope>NUCLEOTIDE SEQUENCE [LARGE SCALE GENOMIC DNA]</scope>
    <source>
        <strain evidence="2 3">ULC18</strain>
    </source>
</reference>
<dbReference type="InterPro" id="IPR021297">
    <property type="entry name" value="YlqD"/>
</dbReference>
<dbReference type="AlphaFoldDB" id="A0A2T1ECV4"/>
<evidence type="ECO:0008006" key="4">
    <source>
        <dbReference type="Google" id="ProtNLM"/>
    </source>
</evidence>
<accession>A0A2T1ECV4</accession>
<dbReference type="Gene3D" id="6.10.140.1110">
    <property type="match status" value="1"/>
</dbReference>
<keyword evidence="1" id="KW-0175">Coiled coil</keyword>
<evidence type="ECO:0000313" key="3">
    <source>
        <dbReference type="Proteomes" id="UP000239576"/>
    </source>
</evidence>
<reference evidence="3" key="1">
    <citation type="submission" date="2018-02" db="EMBL/GenBank/DDBJ databases">
        <authorList>
            <person name="Moore K."/>
            <person name="Momper L."/>
        </authorList>
    </citation>
    <scope>NUCLEOTIDE SEQUENCE [LARGE SCALE GENOMIC DNA]</scope>
    <source>
        <strain evidence="3">ULC18</strain>
    </source>
</reference>
<dbReference type="EMBL" id="PVWK01000050">
    <property type="protein sequence ID" value="PSB30586.1"/>
    <property type="molecule type" value="Genomic_DNA"/>
</dbReference>
<proteinExistence type="predicted"/>
<dbReference type="RefSeq" id="WP_106255884.1">
    <property type="nucleotide sequence ID" value="NZ_CAWNSW010000046.1"/>
</dbReference>
<dbReference type="Pfam" id="PF11068">
    <property type="entry name" value="YlqD"/>
    <property type="match status" value="1"/>
</dbReference>
<sequence>MDVSQSHLLLKRTVNVKAIVTSQWKEDAQQQLQAQINQLDNQLQQLEMQGQRMIAEIQKQSLKPPGPETLQQIDSIQIQVNEKKSEFLEQKNQILQQLQQIQLLELNQEVQQGQIDSIFRVETGDNLIEKMQVEILLRDGIVEAIRGAV</sequence>
<feature type="coiled-coil region" evidence="1">
    <location>
        <begin position="25"/>
        <end position="56"/>
    </location>
</feature>
<evidence type="ECO:0000313" key="2">
    <source>
        <dbReference type="EMBL" id="PSB30586.1"/>
    </source>
</evidence>
<dbReference type="OrthoDB" id="9804635at2"/>
<gene>
    <name evidence="2" type="ORF">C7B82_08550</name>
</gene>
<name>A0A2T1ECV4_9CYAN</name>
<protein>
    <recommendedName>
        <fullName evidence="4">YlqD protein</fullName>
    </recommendedName>
</protein>
<keyword evidence="3" id="KW-1185">Reference proteome</keyword>